<dbReference type="SUPFAM" id="SSF53955">
    <property type="entry name" value="Lysozyme-like"/>
    <property type="match status" value="1"/>
</dbReference>
<evidence type="ECO:0000313" key="3">
    <source>
        <dbReference type="Proteomes" id="UP000179237"/>
    </source>
</evidence>
<gene>
    <name evidence="2" type="ORF">A2572_04840</name>
</gene>
<dbReference type="Gene3D" id="1.10.530.10">
    <property type="match status" value="1"/>
</dbReference>
<accession>A0A1F5FVL8</accession>
<feature type="domain" description="Transglycosylase SLT" evidence="1">
    <location>
        <begin position="92"/>
        <end position="168"/>
    </location>
</feature>
<dbReference type="Pfam" id="PF01464">
    <property type="entry name" value="SLT"/>
    <property type="match status" value="1"/>
</dbReference>
<evidence type="ECO:0000313" key="2">
    <source>
        <dbReference type="EMBL" id="OGD83594.1"/>
    </source>
</evidence>
<protein>
    <recommendedName>
        <fullName evidence="1">Transglycosylase SLT domain-containing protein</fullName>
    </recommendedName>
</protein>
<proteinExistence type="predicted"/>
<organism evidence="2 3">
    <name type="scientific">Candidatus Collierbacteria bacterium RIFOXYD1_FULL_40_9</name>
    <dbReference type="NCBI Taxonomy" id="1817731"/>
    <lineage>
        <taxon>Bacteria</taxon>
        <taxon>Candidatus Collieribacteriota</taxon>
    </lineage>
</organism>
<name>A0A1F5FVL8_9BACT</name>
<reference evidence="2 3" key="1">
    <citation type="journal article" date="2016" name="Nat. Commun.">
        <title>Thousands of microbial genomes shed light on interconnected biogeochemical processes in an aquifer system.</title>
        <authorList>
            <person name="Anantharaman K."/>
            <person name="Brown C.T."/>
            <person name="Hug L.A."/>
            <person name="Sharon I."/>
            <person name="Castelle C.J."/>
            <person name="Probst A.J."/>
            <person name="Thomas B.C."/>
            <person name="Singh A."/>
            <person name="Wilkins M.J."/>
            <person name="Karaoz U."/>
            <person name="Brodie E.L."/>
            <person name="Williams K.H."/>
            <person name="Hubbard S.S."/>
            <person name="Banfield J.F."/>
        </authorList>
    </citation>
    <scope>NUCLEOTIDE SEQUENCE [LARGE SCALE GENOMIC DNA]</scope>
</reference>
<sequence length="179" mass="19659">MNPILIGGVVLASVVSVFGLTKIEEKKNLISPVVYISPTITPSPVFGTPMTTIAAEEKTPMATVTPTIKKVVSPKPKPTPTKEPFENVSKLLDKYSEQYGLDVNVVRHLALCESGLRSNATNGKYVGLFQYDSQTWKTIRAQMSLDTEPALRYSAEESIKTTAYALSKGKRRLWPNCVP</sequence>
<dbReference type="InterPro" id="IPR023346">
    <property type="entry name" value="Lysozyme-like_dom_sf"/>
</dbReference>
<evidence type="ECO:0000259" key="1">
    <source>
        <dbReference type="Pfam" id="PF01464"/>
    </source>
</evidence>
<dbReference type="AlphaFoldDB" id="A0A1F5FVL8"/>
<comment type="caution">
    <text evidence="2">The sequence shown here is derived from an EMBL/GenBank/DDBJ whole genome shotgun (WGS) entry which is preliminary data.</text>
</comment>
<dbReference type="InterPro" id="IPR008258">
    <property type="entry name" value="Transglycosylase_SLT_dom_1"/>
</dbReference>
<dbReference type="Proteomes" id="UP000179237">
    <property type="component" value="Unassembled WGS sequence"/>
</dbReference>
<dbReference type="EMBL" id="MFAQ01000012">
    <property type="protein sequence ID" value="OGD83594.1"/>
    <property type="molecule type" value="Genomic_DNA"/>
</dbReference>